<keyword evidence="2" id="KW-1185">Reference proteome</keyword>
<dbReference type="PANTHER" id="PTHR11803">
    <property type="entry name" value="2-IMINOBUTANOATE/2-IMINOPROPANOATE DEAMINASE RIDA"/>
    <property type="match status" value="1"/>
</dbReference>
<dbReference type="GO" id="GO:0005829">
    <property type="term" value="C:cytosol"/>
    <property type="evidence" value="ECO:0007669"/>
    <property type="project" value="TreeGrafter"/>
</dbReference>
<dbReference type="Pfam" id="PF01042">
    <property type="entry name" value="Ribonuc_L-PSP"/>
    <property type="match status" value="1"/>
</dbReference>
<dbReference type="PANTHER" id="PTHR11803:SF59">
    <property type="entry name" value="ENDORIBONUCLEASE"/>
    <property type="match status" value="1"/>
</dbReference>
<evidence type="ECO:0000313" key="1">
    <source>
        <dbReference type="EMBL" id="MBB5730770.1"/>
    </source>
</evidence>
<dbReference type="CDD" id="cd06151">
    <property type="entry name" value="YjgF_YER057c_UK114_like_3"/>
    <property type="match status" value="1"/>
</dbReference>
<evidence type="ECO:0000313" key="2">
    <source>
        <dbReference type="Proteomes" id="UP000546701"/>
    </source>
</evidence>
<dbReference type="Proteomes" id="UP000546701">
    <property type="component" value="Unassembled WGS sequence"/>
</dbReference>
<dbReference type="Gene3D" id="3.30.1330.40">
    <property type="entry name" value="RutC-like"/>
    <property type="match status" value="1"/>
</dbReference>
<dbReference type="SUPFAM" id="SSF55298">
    <property type="entry name" value="YjgF-like"/>
    <property type="match status" value="1"/>
</dbReference>
<name>A0A7W9BVB7_9SPHN</name>
<organism evidence="1 2">
    <name type="scientific">Sphingomonas prati</name>
    <dbReference type="NCBI Taxonomy" id="1843237"/>
    <lineage>
        <taxon>Bacteria</taxon>
        <taxon>Pseudomonadati</taxon>
        <taxon>Pseudomonadota</taxon>
        <taxon>Alphaproteobacteria</taxon>
        <taxon>Sphingomonadales</taxon>
        <taxon>Sphingomonadaceae</taxon>
        <taxon>Sphingomonas</taxon>
    </lineage>
</organism>
<dbReference type="InterPro" id="IPR035959">
    <property type="entry name" value="RutC-like_sf"/>
</dbReference>
<sequence length="236" mass="24573">MLFNPRPGGTTANLDLIFNGSSVLDAPLTFRPYASTEANIMHTSTSQSEFSRRRTSVPWRGLAAGIFRLSLAGAVIAMGIGLTTWSSSASAAPAIVRHAASPPGLILQGVTVPAGAKMLYLSGQLASPIGAPPPTGTSATIAQYGDTRTQTISVFEKIKGLLAAQGFRMADIIKLTVFVAGDPKLGGKMDFAGMNDAFKLYFGTPENPTTVARSTVQVAALAAPQYLVEIEATAAK</sequence>
<protein>
    <submittedName>
        <fullName evidence="1">Enamine deaminase RidA (YjgF/YER057c/UK114 family)</fullName>
    </submittedName>
</protein>
<dbReference type="EMBL" id="JACIJR010000009">
    <property type="protein sequence ID" value="MBB5730770.1"/>
    <property type="molecule type" value="Genomic_DNA"/>
</dbReference>
<accession>A0A7W9BVB7</accession>
<dbReference type="AlphaFoldDB" id="A0A7W9BVB7"/>
<dbReference type="GO" id="GO:0019239">
    <property type="term" value="F:deaminase activity"/>
    <property type="evidence" value="ECO:0007669"/>
    <property type="project" value="TreeGrafter"/>
</dbReference>
<gene>
    <name evidence="1" type="ORF">FHS99_003277</name>
</gene>
<comment type="caution">
    <text evidence="1">The sequence shown here is derived from an EMBL/GenBank/DDBJ whole genome shotgun (WGS) entry which is preliminary data.</text>
</comment>
<dbReference type="RefSeq" id="WP_229674117.1">
    <property type="nucleotide sequence ID" value="NZ_BMJP01000007.1"/>
</dbReference>
<reference evidence="1 2" key="1">
    <citation type="submission" date="2020-08" db="EMBL/GenBank/DDBJ databases">
        <title>Genomic Encyclopedia of Type Strains, Phase IV (KMG-IV): sequencing the most valuable type-strain genomes for metagenomic binning, comparative biology and taxonomic classification.</title>
        <authorList>
            <person name="Goeker M."/>
        </authorList>
    </citation>
    <scope>NUCLEOTIDE SEQUENCE [LARGE SCALE GENOMIC DNA]</scope>
    <source>
        <strain evidence="1 2">DSM 103336</strain>
    </source>
</reference>
<proteinExistence type="predicted"/>
<dbReference type="InterPro" id="IPR006175">
    <property type="entry name" value="YjgF/YER057c/UK114"/>
</dbReference>